<feature type="region of interest" description="Disordered" evidence="2">
    <location>
        <begin position="165"/>
        <end position="189"/>
    </location>
</feature>
<dbReference type="Proteomes" id="UP000516437">
    <property type="component" value="Chromosome 3"/>
</dbReference>
<evidence type="ECO:0000259" key="3">
    <source>
        <dbReference type="PROSITE" id="PS50158"/>
    </source>
</evidence>
<dbReference type="EMBL" id="RXIC02000021">
    <property type="protein sequence ID" value="KAB1219766.1"/>
    <property type="molecule type" value="Genomic_DNA"/>
</dbReference>
<sequence>MSSPQEMDAIVSQLQNMKWDEFYSVLELVSSEEEKSSILSLVAKNRMGDANAKYISFKLGKLLALDAYEYLAASKRSFLRLRVDFDLTKPLVSGFPIPCLGLSTTWVQFKYKKLADFCYVCGRIGHTQSSCRLAAVHTGKLPFDYKMCADSSSLRRDPVVRVMQSPRCDPKSGLSSSPDSSCSKGSSVGWRSPGLPFRVGKQVVVGANLEVRVFCLADMSAGTSPILSSLVIEDSLKSQKSSDLSHPVGETSQGTDL</sequence>
<feature type="compositionally biased region" description="Low complexity" evidence="2">
    <location>
        <begin position="172"/>
        <end position="189"/>
    </location>
</feature>
<keyword evidence="1" id="KW-0862">Zinc</keyword>
<dbReference type="GO" id="GO:0003676">
    <property type="term" value="F:nucleic acid binding"/>
    <property type="evidence" value="ECO:0007669"/>
    <property type="project" value="InterPro"/>
</dbReference>
<feature type="domain" description="CCHC-type" evidence="3">
    <location>
        <begin position="118"/>
        <end position="132"/>
    </location>
</feature>
<name>A0A6A1W622_9ROSI</name>
<dbReference type="OrthoDB" id="1707487at2759"/>
<comment type="caution">
    <text evidence="4">The sequence shown here is derived from an EMBL/GenBank/DDBJ whole genome shotgun (WGS) entry which is preliminary data.</text>
</comment>
<dbReference type="PANTHER" id="PTHR31286">
    <property type="entry name" value="GLYCINE-RICH CELL WALL STRUCTURAL PROTEIN 1.8-LIKE"/>
    <property type="match status" value="1"/>
</dbReference>
<feature type="region of interest" description="Disordered" evidence="2">
    <location>
        <begin position="237"/>
        <end position="257"/>
    </location>
</feature>
<dbReference type="GO" id="GO:0008270">
    <property type="term" value="F:zinc ion binding"/>
    <property type="evidence" value="ECO:0007669"/>
    <property type="project" value="UniProtKB-KW"/>
</dbReference>
<evidence type="ECO:0000256" key="1">
    <source>
        <dbReference type="PROSITE-ProRule" id="PRU00047"/>
    </source>
</evidence>
<proteinExistence type="predicted"/>
<dbReference type="AlphaFoldDB" id="A0A6A1W622"/>
<gene>
    <name evidence="4" type="ORF">CJ030_MR3G005775</name>
</gene>
<dbReference type="Pfam" id="PF14392">
    <property type="entry name" value="zf-CCHC_4"/>
    <property type="match status" value="1"/>
</dbReference>
<dbReference type="InterPro" id="IPR025836">
    <property type="entry name" value="Zn_knuckle_CX2CX4HX4C"/>
</dbReference>
<evidence type="ECO:0000313" key="5">
    <source>
        <dbReference type="Proteomes" id="UP000516437"/>
    </source>
</evidence>
<dbReference type="InterPro" id="IPR001878">
    <property type="entry name" value="Znf_CCHC"/>
</dbReference>
<dbReference type="InterPro" id="IPR040256">
    <property type="entry name" value="At4g02000-like"/>
</dbReference>
<keyword evidence="5" id="KW-1185">Reference proteome</keyword>
<organism evidence="4 5">
    <name type="scientific">Morella rubra</name>
    <name type="common">Chinese bayberry</name>
    <dbReference type="NCBI Taxonomy" id="262757"/>
    <lineage>
        <taxon>Eukaryota</taxon>
        <taxon>Viridiplantae</taxon>
        <taxon>Streptophyta</taxon>
        <taxon>Embryophyta</taxon>
        <taxon>Tracheophyta</taxon>
        <taxon>Spermatophyta</taxon>
        <taxon>Magnoliopsida</taxon>
        <taxon>eudicotyledons</taxon>
        <taxon>Gunneridae</taxon>
        <taxon>Pentapetalae</taxon>
        <taxon>rosids</taxon>
        <taxon>fabids</taxon>
        <taxon>Fagales</taxon>
        <taxon>Myricaceae</taxon>
        <taxon>Morella</taxon>
    </lineage>
</organism>
<evidence type="ECO:0000256" key="2">
    <source>
        <dbReference type="SAM" id="MobiDB-lite"/>
    </source>
</evidence>
<dbReference type="PANTHER" id="PTHR31286:SF178">
    <property type="entry name" value="DUF4283 DOMAIN-CONTAINING PROTEIN"/>
    <property type="match status" value="1"/>
</dbReference>
<accession>A0A6A1W622</accession>
<keyword evidence="1" id="KW-0863">Zinc-finger</keyword>
<evidence type="ECO:0000313" key="4">
    <source>
        <dbReference type="EMBL" id="KAB1219766.1"/>
    </source>
</evidence>
<dbReference type="PROSITE" id="PS50158">
    <property type="entry name" value="ZF_CCHC"/>
    <property type="match status" value="1"/>
</dbReference>
<keyword evidence="1" id="KW-0479">Metal-binding</keyword>
<protein>
    <recommendedName>
        <fullName evidence="3">CCHC-type domain-containing protein</fullName>
    </recommendedName>
</protein>
<reference evidence="4 5" key="1">
    <citation type="journal article" date="2019" name="Plant Biotechnol. J.">
        <title>The red bayberry genome and genetic basis of sex determination.</title>
        <authorList>
            <person name="Jia H.M."/>
            <person name="Jia H.J."/>
            <person name="Cai Q.L."/>
            <person name="Wang Y."/>
            <person name="Zhao H.B."/>
            <person name="Yang W.F."/>
            <person name="Wang G.Y."/>
            <person name="Li Y.H."/>
            <person name="Zhan D.L."/>
            <person name="Shen Y.T."/>
            <person name="Niu Q.F."/>
            <person name="Chang L."/>
            <person name="Qiu J."/>
            <person name="Zhao L."/>
            <person name="Xie H.B."/>
            <person name="Fu W.Y."/>
            <person name="Jin J."/>
            <person name="Li X.W."/>
            <person name="Jiao Y."/>
            <person name="Zhou C.C."/>
            <person name="Tu T."/>
            <person name="Chai C.Y."/>
            <person name="Gao J.L."/>
            <person name="Fan L.J."/>
            <person name="van de Weg E."/>
            <person name="Wang J.Y."/>
            <person name="Gao Z.S."/>
        </authorList>
    </citation>
    <scope>NUCLEOTIDE SEQUENCE [LARGE SCALE GENOMIC DNA]</scope>
    <source>
        <tissue evidence="4">Leaves</tissue>
    </source>
</reference>